<name>A0A8G1RZS1_9EURO</name>
<dbReference type="InterPro" id="IPR007138">
    <property type="entry name" value="ABM_dom"/>
</dbReference>
<dbReference type="Gene3D" id="3.30.70.100">
    <property type="match status" value="1"/>
</dbReference>
<gene>
    <name evidence="2" type="ORF">BO72DRAFT_492742</name>
</gene>
<organism evidence="2 3">
    <name type="scientific">Aspergillus fijiensis CBS 313.89</name>
    <dbReference type="NCBI Taxonomy" id="1448319"/>
    <lineage>
        <taxon>Eukaryota</taxon>
        <taxon>Fungi</taxon>
        <taxon>Dikarya</taxon>
        <taxon>Ascomycota</taxon>
        <taxon>Pezizomycotina</taxon>
        <taxon>Eurotiomycetes</taxon>
        <taxon>Eurotiomycetidae</taxon>
        <taxon>Eurotiales</taxon>
        <taxon>Aspergillaceae</taxon>
        <taxon>Aspergillus</taxon>
    </lineage>
</organism>
<dbReference type="RefSeq" id="XP_040804765.1">
    <property type="nucleotide sequence ID" value="XM_040948320.1"/>
</dbReference>
<accession>A0A8G1RZS1</accession>
<evidence type="ECO:0000313" key="3">
    <source>
        <dbReference type="Proteomes" id="UP000249789"/>
    </source>
</evidence>
<reference evidence="2 3" key="1">
    <citation type="submission" date="2018-02" db="EMBL/GenBank/DDBJ databases">
        <title>The genomes of Aspergillus section Nigri reveals drivers in fungal speciation.</title>
        <authorList>
            <consortium name="DOE Joint Genome Institute"/>
            <person name="Vesth T.C."/>
            <person name="Nybo J."/>
            <person name="Theobald S."/>
            <person name="Brandl J."/>
            <person name="Frisvad J.C."/>
            <person name="Nielsen K.F."/>
            <person name="Lyhne E.K."/>
            <person name="Kogle M.E."/>
            <person name="Kuo A."/>
            <person name="Riley R."/>
            <person name="Clum A."/>
            <person name="Nolan M."/>
            <person name="Lipzen A."/>
            <person name="Salamov A."/>
            <person name="Henrissat B."/>
            <person name="Wiebenga A."/>
            <person name="De vries R.P."/>
            <person name="Grigoriev I.V."/>
            <person name="Mortensen U.H."/>
            <person name="Andersen M.R."/>
            <person name="Baker S.E."/>
        </authorList>
    </citation>
    <scope>NUCLEOTIDE SEQUENCE [LARGE SCALE GENOMIC DNA]</scope>
    <source>
        <strain evidence="2 3">CBS 313.89</strain>
    </source>
</reference>
<evidence type="ECO:0000259" key="1">
    <source>
        <dbReference type="Pfam" id="PF03992"/>
    </source>
</evidence>
<proteinExistence type="predicted"/>
<keyword evidence="3" id="KW-1185">Reference proteome</keyword>
<dbReference type="AlphaFoldDB" id="A0A8G1RZS1"/>
<dbReference type="Proteomes" id="UP000249789">
    <property type="component" value="Unassembled WGS sequence"/>
</dbReference>
<dbReference type="InterPro" id="IPR011008">
    <property type="entry name" value="Dimeric_a/b-barrel"/>
</dbReference>
<sequence length="74" mass="8536">MSEIHLIATLRPASGKEAQLREMLRQTTAHVTHVEKDCLSFLLTEMTDGNGRLLFKVIERWANAEALVRHHQRE</sequence>
<dbReference type="VEuPathDB" id="FungiDB:BO72DRAFT_492742"/>
<dbReference type="OrthoDB" id="10011777at2759"/>
<dbReference type="SUPFAM" id="SSF54909">
    <property type="entry name" value="Dimeric alpha+beta barrel"/>
    <property type="match status" value="1"/>
</dbReference>
<dbReference type="EMBL" id="KZ824627">
    <property type="protein sequence ID" value="RAK80755.1"/>
    <property type="molecule type" value="Genomic_DNA"/>
</dbReference>
<evidence type="ECO:0000313" key="2">
    <source>
        <dbReference type="EMBL" id="RAK80755.1"/>
    </source>
</evidence>
<dbReference type="GeneID" id="63865653"/>
<feature type="domain" description="ABM" evidence="1">
    <location>
        <begin position="4"/>
        <end position="73"/>
    </location>
</feature>
<dbReference type="Pfam" id="PF03992">
    <property type="entry name" value="ABM"/>
    <property type="match status" value="1"/>
</dbReference>
<protein>
    <recommendedName>
        <fullName evidence="1">ABM domain-containing protein</fullName>
    </recommendedName>
</protein>